<comment type="caution">
    <text evidence="9">The sequence shown here is derived from an EMBL/GenBank/DDBJ whole genome shotgun (WGS) entry which is preliminary data.</text>
</comment>
<organism evidence="9 10">
    <name type="scientific">Nostoc favosum CHAB5714</name>
    <dbReference type="NCBI Taxonomy" id="2780399"/>
    <lineage>
        <taxon>Bacteria</taxon>
        <taxon>Bacillati</taxon>
        <taxon>Cyanobacteriota</taxon>
        <taxon>Cyanophyceae</taxon>
        <taxon>Nostocales</taxon>
        <taxon>Nostocaceae</taxon>
        <taxon>Nostoc</taxon>
        <taxon>Nostoc favosum</taxon>
    </lineage>
</organism>
<evidence type="ECO:0000313" key="9">
    <source>
        <dbReference type="EMBL" id="MCC5603271.1"/>
    </source>
</evidence>
<evidence type="ECO:0000256" key="7">
    <source>
        <dbReference type="SAM" id="Phobius"/>
    </source>
</evidence>
<dbReference type="InterPro" id="IPR051125">
    <property type="entry name" value="ABC-4/HrtB_transporter"/>
</dbReference>
<dbReference type="NCBIfam" id="TIGR01185">
    <property type="entry name" value="devC"/>
    <property type="match status" value="1"/>
</dbReference>
<dbReference type="EMBL" id="JAIVFQ010000072">
    <property type="protein sequence ID" value="MCC5603271.1"/>
    <property type="molecule type" value="Genomic_DNA"/>
</dbReference>
<dbReference type="Pfam" id="PF02687">
    <property type="entry name" value="FtsX"/>
    <property type="match status" value="1"/>
</dbReference>
<dbReference type="Proteomes" id="UP001199525">
    <property type="component" value="Unassembled WGS sequence"/>
</dbReference>
<keyword evidence="4 7" id="KW-0812">Transmembrane</keyword>
<name>A0ABS8IHG4_9NOSO</name>
<dbReference type="RefSeq" id="WP_229488835.1">
    <property type="nucleotide sequence ID" value="NZ_JAIVFQ010000072.1"/>
</dbReference>
<gene>
    <name evidence="9" type="primary">devC</name>
    <name evidence="9" type="ORF">LC586_29780</name>
</gene>
<keyword evidence="10" id="KW-1185">Reference proteome</keyword>
<evidence type="ECO:0000256" key="6">
    <source>
        <dbReference type="ARBA" id="ARBA00023136"/>
    </source>
</evidence>
<evidence type="ECO:0000313" key="10">
    <source>
        <dbReference type="Proteomes" id="UP001199525"/>
    </source>
</evidence>
<keyword evidence="5 7" id="KW-1133">Transmembrane helix</keyword>
<reference evidence="9 10" key="1">
    <citation type="journal article" date="2021" name="Microorganisms">
        <title>Genome Evolution of Filamentous Cyanobacterium Nostoc Species: From Facultative Symbiosis to Free Living.</title>
        <authorList>
            <person name="Huo D."/>
            <person name="Li H."/>
            <person name="Cai F."/>
            <person name="Guo X."/>
            <person name="Qiao Z."/>
            <person name="Wang W."/>
            <person name="Yu G."/>
            <person name="Li R."/>
        </authorList>
    </citation>
    <scope>NUCLEOTIDE SEQUENCE [LARGE SCALE GENOMIC DNA]</scope>
    <source>
        <strain evidence="9 10">CHAB 5714</strain>
    </source>
</reference>
<protein>
    <submittedName>
        <fullName evidence="9">ABC transporter permease DevC</fullName>
    </submittedName>
</protein>
<evidence type="ECO:0000256" key="4">
    <source>
        <dbReference type="ARBA" id="ARBA00022692"/>
    </source>
</evidence>
<dbReference type="PANTHER" id="PTHR43738:SF1">
    <property type="entry name" value="HEMIN TRANSPORT SYSTEM PERMEASE PROTEIN HRTB-RELATED"/>
    <property type="match status" value="1"/>
</dbReference>
<proteinExistence type="predicted"/>
<evidence type="ECO:0000256" key="3">
    <source>
        <dbReference type="ARBA" id="ARBA00022475"/>
    </source>
</evidence>
<evidence type="ECO:0000256" key="2">
    <source>
        <dbReference type="ARBA" id="ARBA00022448"/>
    </source>
</evidence>
<dbReference type="PIRSF" id="PIRSF031773">
    <property type="entry name" value="DevC"/>
    <property type="match status" value="1"/>
</dbReference>
<feature type="transmembrane region" description="Helical" evidence="7">
    <location>
        <begin position="354"/>
        <end position="374"/>
    </location>
</feature>
<dbReference type="InterPro" id="IPR003838">
    <property type="entry name" value="ABC3_permease_C"/>
</dbReference>
<evidence type="ECO:0000256" key="5">
    <source>
        <dbReference type="ARBA" id="ARBA00022989"/>
    </source>
</evidence>
<sequence>MIKRKIPLAWLQLIQERSRLLVAIAGIAFADFLMFMQLGFQAALYDSNTRMHHSIKANLILMSPQAQNILNMSTFPRRYLYQAMSFKEVESTEALYTGRLNWKNPDNRREAQVLFLGFNPVQSVLNLPGVEENLQKIKLPDIALFDRASKGEYRATLVALKQGKPVVTEVQKHQVTVEGLFTLGASFGVDANVIVSDTTFLRLFPNRSISEVSVGLVNLKSGVDPQQMATKLQAILPNNVKVLTLAEFVNFENSYWAKTTPIGFIFSLGTAIGFLVGLVIVYQILYTDVSDHLAEYATLKAIGFSDNYFLILVMQEALILTVMGFSPGLAISLGVYKLAQNATLLPIVMTVNRIGLIFILTGGMCTIAGLIALCKLHTADPAEIF</sequence>
<feature type="domain" description="ABC3 transporter permease C-terminal" evidence="8">
    <location>
        <begin position="271"/>
        <end position="376"/>
    </location>
</feature>
<evidence type="ECO:0000259" key="8">
    <source>
        <dbReference type="Pfam" id="PF02687"/>
    </source>
</evidence>
<comment type="subcellular location">
    <subcellularLocation>
        <location evidence="1">Cell membrane</location>
        <topology evidence="1">Multi-pass membrane protein</topology>
    </subcellularLocation>
</comment>
<dbReference type="PANTHER" id="PTHR43738">
    <property type="entry name" value="ABC TRANSPORTER, MEMBRANE PROTEIN"/>
    <property type="match status" value="1"/>
</dbReference>
<feature type="transmembrane region" description="Helical" evidence="7">
    <location>
        <begin position="307"/>
        <end position="334"/>
    </location>
</feature>
<keyword evidence="6 7" id="KW-0472">Membrane</keyword>
<feature type="transmembrane region" description="Helical" evidence="7">
    <location>
        <begin position="20"/>
        <end position="40"/>
    </location>
</feature>
<keyword evidence="3" id="KW-1003">Cell membrane</keyword>
<feature type="transmembrane region" description="Helical" evidence="7">
    <location>
        <begin position="262"/>
        <end position="286"/>
    </location>
</feature>
<keyword evidence="2" id="KW-0813">Transport</keyword>
<dbReference type="InterPro" id="IPR005891">
    <property type="entry name" value="DevC"/>
</dbReference>
<evidence type="ECO:0000256" key="1">
    <source>
        <dbReference type="ARBA" id="ARBA00004651"/>
    </source>
</evidence>
<accession>A0ABS8IHG4</accession>